<comment type="caution">
    <text evidence="6">The sequence shown here is derived from an EMBL/GenBank/DDBJ whole genome shotgun (WGS) entry which is preliminary data.</text>
</comment>
<dbReference type="SUPFAM" id="SSF52200">
    <property type="entry name" value="Toll/Interleukin receptor TIR domain"/>
    <property type="match status" value="1"/>
</dbReference>
<sequence length="916" mass="104451">MASSSAAAHIWKYEVFLSFRGKDTRNNFTSHLYDALCRKKIKTFIDDGLERGEEITTALLKTIEESRISVVIFSKDYASSSWCVDELVKILECKQSYGQIVLPVFYHVDPSDVDEQTGSFGNAFSELEKKFKGKMDKVPRWKTELTNAANISGWDSQVTSPESKLVREVVETIWKKLNRASPSELREMAHGIVRQESIKERGGRSRLWSPKDVYQVLTKNLGTGKVEGIFFDVSKIREMELSSRAFARMYNLRLLKIYNSEVERKCIVHLRHGLEYLSDELSFCPENLVELNLSSSKVKQLWKGDQNLGNLKDVNLSNCKSITFMPDLSKARNLERLNLQFCTSLVKVPLSIQHLDKLIDLDLRHCTSLISLPSKINSRRLMTLNLSGCSNLKKCPEVARKLAYLNLNETAIQELPQSIGDLSELVALNLKSCQRLGNLPENIFLLKSLLIADISGCSSISRFPDFSRNVRYLYLHGTAIEEIPSSIGGLTELISLDLSGCNRLKNLPSTISKLASLEKLDLSGCSSITEFPKVSGNIRELYLDGTAIREIPSSIECLSELAELHLRNCTKFEFLPSSICKLKYLRRLNLSGCLQFKNFPEVLEPMERLRYLFLDHTRIRKLPSPIGNLIGLTCLEAGNCLFLRGIECFHLQLPEMDLDLKFLRQLTVPDAPAETSSSCFPGWVTPMWFRHQSWGSAVTIQLPSHWADNEFSGFTLCAVIGFEIIKLSLQVKCTYHFRNEHGDCHDLYSYLHGWYDERYILEEEHLFVGFDPCLAAIKDDLFSEYTEVSIEFQPEDLDGNLLPLHCCQIVECGVRLLYAKDDIRRSDFMMPSFHLKSFLEWLNVPFTYALWARDQDSLESWFKAKRSLYEAADFYSKILKNILLNQGSNPRGRLMIRMTVSDVGLELGRPMSMALP</sequence>
<dbReference type="InterPro" id="IPR032675">
    <property type="entry name" value="LRR_dom_sf"/>
</dbReference>
<dbReference type="GO" id="GO:0007165">
    <property type="term" value="P:signal transduction"/>
    <property type="evidence" value="ECO:0007669"/>
    <property type="project" value="InterPro"/>
</dbReference>
<dbReference type="InterPro" id="IPR044974">
    <property type="entry name" value="Disease_R_plants"/>
</dbReference>
<organism evidence="6 7">
    <name type="scientific">Dovyalis caffra</name>
    <dbReference type="NCBI Taxonomy" id="77055"/>
    <lineage>
        <taxon>Eukaryota</taxon>
        <taxon>Viridiplantae</taxon>
        <taxon>Streptophyta</taxon>
        <taxon>Embryophyta</taxon>
        <taxon>Tracheophyta</taxon>
        <taxon>Spermatophyta</taxon>
        <taxon>Magnoliopsida</taxon>
        <taxon>eudicotyledons</taxon>
        <taxon>Gunneridae</taxon>
        <taxon>Pentapetalae</taxon>
        <taxon>rosids</taxon>
        <taxon>fabids</taxon>
        <taxon>Malpighiales</taxon>
        <taxon>Salicaceae</taxon>
        <taxon>Flacourtieae</taxon>
        <taxon>Dovyalis</taxon>
    </lineage>
</organism>
<protein>
    <recommendedName>
        <fullName evidence="5">TIR domain-containing protein</fullName>
    </recommendedName>
</protein>
<gene>
    <name evidence="6" type="ORF">DCAF_LOCUS6555</name>
</gene>
<dbReference type="Pfam" id="PF20160">
    <property type="entry name" value="C-JID"/>
    <property type="match status" value="1"/>
</dbReference>
<dbReference type="Pfam" id="PF23952">
    <property type="entry name" value="LRR_EndoS"/>
    <property type="match status" value="1"/>
</dbReference>
<evidence type="ECO:0000259" key="5">
    <source>
        <dbReference type="PROSITE" id="PS50104"/>
    </source>
</evidence>
<keyword evidence="1" id="KW-0433">Leucine-rich repeat</keyword>
<dbReference type="AlphaFoldDB" id="A0AAV1R466"/>
<feature type="domain" description="TIR" evidence="5">
    <location>
        <begin position="11"/>
        <end position="181"/>
    </location>
</feature>
<evidence type="ECO:0000256" key="4">
    <source>
        <dbReference type="ARBA" id="ARBA00023027"/>
    </source>
</evidence>
<dbReference type="Proteomes" id="UP001314170">
    <property type="component" value="Unassembled WGS sequence"/>
</dbReference>
<name>A0AAV1R466_9ROSI</name>
<feature type="non-terminal residue" evidence="6">
    <location>
        <position position="916"/>
    </location>
</feature>
<proteinExistence type="predicted"/>
<dbReference type="Gene3D" id="3.80.10.10">
    <property type="entry name" value="Ribonuclease Inhibitor"/>
    <property type="match status" value="3"/>
</dbReference>
<keyword evidence="4" id="KW-0520">NAD</keyword>
<dbReference type="Gene3D" id="3.40.50.10140">
    <property type="entry name" value="Toll/interleukin-1 receptor homology (TIR) domain"/>
    <property type="match status" value="1"/>
</dbReference>
<dbReference type="SMART" id="SM00255">
    <property type="entry name" value="TIR"/>
    <property type="match status" value="1"/>
</dbReference>
<dbReference type="InterPro" id="IPR058546">
    <property type="entry name" value="RPS4B/Roq1-like_LRR"/>
</dbReference>
<dbReference type="EMBL" id="CAWUPB010000903">
    <property type="protein sequence ID" value="CAK7328812.1"/>
    <property type="molecule type" value="Genomic_DNA"/>
</dbReference>
<dbReference type="Pfam" id="PF01582">
    <property type="entry name" value="TIR"/>
    <property type="match status" value="1"/>
</dbReference>
<dbReference type="Pfam" id="PF23286">
    <property type="entry name" value="LRR_13"/>
    <property type="match status" value="2"/>
</dbReference>
<evidence type="ECO:0000313" key="7">
    <source>
        <dbReference type="Proteomes" id="UP001314170"/>
    </source>
</evidence>
<evidence type="ECO:0000256" key="3">
    <source>
        <dbReference type="ARBA" id="ARBA00022821"/>
    </source>
</evidence>
<evidence type="ECO:0000256" key="2">
    <source>
        <dbReference type="ARBA" id="ARBA00022737"/>
    </source>
</evidence>
<accession>A0AAV1R466</accession>
<dbReference type="InterPro" id="IPR000157">
    <property type="entry name" value="TIR_dom"/>
</dbReference>
<reference evidence="6 7" key="1">
    <citation type="submission" date="2024-01" db="EMBL/GenBank/DDBJ databases">
        <authorList>
            <person name="Waweru B."/>
        </authorList>
    </citation>
    <scope>NUCLEOTIDE SEQUENCE [LARGE SCALE GENOMIC DNA]</scope>
</reference>
<evidence type="ECO:0000313" key="6">
    <source>
        <dbReference type="EMBL" id="CAK7328812.1"/>
    </source>
</evidence>
<dbReference type="FunFam" id="3.40.50.10140:FF:000007">
    <property type="entry name" value="Disease resistance protein (TIR-NBS-LRR class)"/>
    <property type="match status" value="1"/>
</dbReference>
<keyword evidence="3" id="KW-0611">Plant defense</keyword>
<dbReference type="SUPFAM" id="SSF52058">
    <property type="entry name" value="L domain-like"/>
    <property type="match status" value="2"/>
</dbReference>
<dbReference type="GO" id="GO:0006952">
    <property type="term" value="P:defense response"/>
    <property type="evidence" value="ECO:0007669"/>
    <property type="project" value="InterPro"/>
</dbReference>
<dbReference type="PROSITE" id="PS50104">
    <property type="entry name" value="TIR"/>
    <property type="match status" value="1"/>
</dbReference>
<dbReference type="PANTHER" id="PTHR11017:SF361">
    <property type="entry name" value="ADP-RIBOSYL CYCLASE_CYCLIC ADP-RIBOSE HYDROLASE"/>
    <property type="match status" value="1"/>
</dbReference>
<keyword evidence="7" id="KW-1185">Reference proteome</keyword>
<keyword evidence="2" id="KW-0677">Repeat</keyword>
<dbReference type="InterPro" id="IPR035897">
    <property type="entry name" value="Toll_tir_struct_dom_sf"/>
</dbReference>
<dbReference type="InterPro" id="IPR045344">
    <property type="entry name" value="C-JID"/>
</dbReference>
<evidence type="ECO:0000256" key="1">
    <source>
        <dbReference type="ARBA" id="ARBA00022614"/>
    </source>
</evidence>
<dbReference type="PANTHER" id="PTHR11017">
    <property type="entry name" value="LEUCINE-RICH REPEAT-CONTAINING PROTEIN"/>
    <property type="match status" value="1"/>
</dbReference>